<feature type="domain" description="HTH lacI-type" evidence="4">
    <location>
        <begin position="29"/>
        <end position="83"/>
    </location>
</feature>
<evidence type="ECO:0000313" key="6">
    <source>
        <dbReference type="Proteomes" id="UP000239736"/>
    </source>
</evidence>
<dbReference type="Pfam" id="PF13377">
    <property type="entry name" value="Peripla_BP_3"/>
    <property type="match status" value="1"/>
</dbReference>
<proteinExistence type="predicted"/>
<dbReference type="InterPro" id="IPR000843">
    <property type="entry name" value="HTH_LacI"/>
</dbReference>
<dbReference type="CDD" id="cd01575">
    <property type="entry name" value="PBP1_GntR"/>
    <property type="match status" value="1"/>
</dbReference>
<dbReference type="Proteomes" id="UP000239736">
    <property type="component" value="Unassembled WGS sequence"/>
</dbReference>
<comment type="caution">
    <text evidence="5">The sequence shown here is derived from an EMBL/GenBank/DDBJ whole genome shotgun (WGS) entry which is preliminary data.</text>
</comment>
<evidence type="ECO:0000256" key="2">
    <source>
        <dbReference type="ARBA" id="ARBA00023125"/>
    </source>
</evidence>
<keyword evidence="1" id="KW-0805">Transcription regulation</keyword>
<evidence type="ECO:0000313" key="5">
    <source>
        <dbReference type="EMBL" id="PPB80852.1"/>
    </source>
</evidence>
<dbReference type="PROSITE" id="PS00356">
    <property type="entry name" value="HTH_LACI_1"/>
    <property type="match status" value="1"/>
</dbReference>
<dbReference type="Gene3D" id="1.10.260.40">
    <property type="entry name" value="lambda repressor-like DNA-binding domains"/>
    <property type="match status" value="1"/>
</dbReference>
<dbReference type="InterPro" id="IPR028082">
    <property type="entry name" value="Peripla_BP_I"/>
</dbReference>
<keyword evidence="6" id="KW-1185">Reference proteome</keyword>
<keyword evidence="2" id="KW-0238">DNA-binding</keyword>
<dbReference type="PROSITE" id="PS50932">
    <property type="entry name" value="HTH_LACI_2"/>
    <property type="match status" value="1"/>
</dbReference>
<dbReference type="InterPro" id="IPR046335">
    <property type="entry name" value="LacI/GalR-like_sensor"/>
</dbReference>
<name>A0A2S5JHB6_9RHOB</name>
<dbReference type="SMART" id="SM00354">
    <property type="entry name" value="HTH_LACI"/>
    <property type="match status" value="1"/>
</dbReference>
<accession>A0A2S5JHB6</accession>
<dbReference type="PANTHER" id="PTHR30146">
    <property type="entry name" value="LACI-RELATED TRANSCRIPTIONAL REPRESSOR"/>
    <property type="match status" value="1"/>
</dbReference>
<dbReference type="SUPFAM" id="SSF47413">
    <property type="entry name" value="lambda repressor-like DNA-binding domains"/>
    <property type="match status" value="1"/>
</dbReference>
<dbReference type="CDD" id="cd01392">
    <property type="entry name" value="HTH_LacI"/>
    <property type="match status" value="1"/>
</dbReference>
<keyword evidence="3" id="KW-0804">Transcription</keyword>
<dbReference type="Gene3D" id="3.40.50.2300">
    <property type="match status" value="2"/>
</dbReference>
<organism evidence="5 6">
    <name type="scientific">Albidovulum inexpectatum</name>
    <dbReference type="NCBI Taxonomy" id="196587"/>
    <lineage>
        <taxon>Bacteria</taxon>
        <taxon>Pseudomonadati</taxon>
        <taxon>Pseudomonadota</taxon>
        <taxon>Alphaproteobacteria</taxon>
        <taxon>Rhodobacterales</taxon>
        <taxon>Paracoccaceae</taxon>
        <taxon>Albidovulum</taxon>
    </lineage>
</organism>
<dbReference type="GO" id="GO:0000976">
    <property type="term" value="F:transcription cis-regulatory region binding"/>
    <property type="evidence" value="ECO:0007669"/>
    <property type="project" value="TreeGrafter"/>
</dbReference>
<protein>
    <submittedName>
        <fullName evidence="5">LacI family transcriptional regulator</fullName>
    </submittedName>
</protein>
<dbReference type="PANTHER" id="PTHR30146:SF2">
    <property type="entry name" value="HTH-TYPE TRANSCRIPTIONAL REGULATOR GNTR"/>
    <property type="match status" value="1"/>
</dbReference>
<gene>
    <name evidence="5" type="ORF">LV82_01585</name>
</gene>
<reference evidence="5 6" key="1">
    <citation type="submission" date="2018-01" db="EMBL/GenBank/DDBJ databases">
        <title>Genomic Encyclopedia of Archaeal and Bacterial Type Strains, Phase II (KMG-II): from individual species to whole genera.</title>
        <authorList>
            <person name="Goeker M."/>
        </authorList>
    </citation>
    <scope>NUCLEOTIDE SEQUENCE [LARGE SCALE GENOMIC DNA]</scope>
    <source>
        <strain evidence="5 6">DSM 12048</strain>
    </source>
</reference>
<evidence type="ECO:0000256" key="3">
    <source>
        <dbReference type="ARBA" id="ARBA00023163"/>
    </source>
</evidence>
<dbReference type="Pfam" id="PF00356">
    <property type="entry name" value="LacI"/>
    <property type="match status" value="1"/>
</dbReference>
<dbReference type="AlphaFoldDB" id="A0A2S5JHB6"/>
<dbReference type="SUPFAM" id="SSF53822">
    <property type="entry name" value="Periplasmic binding protein-like I"/>
    <property type="match status" value="1"/>
</dbReference>
<dbReference type="GO" id="GO:0003700">
    <property type="term" value="F:DNA-binding transcription factor activity"/>
    <property type="evidence" value="ECO:0007669"/>
    <property type="project" value="TreeGrafter"/>
</dbReference>
<evidence type="ECO:0000259" key="4">
    <source>
        <dbReference type="PROSITE" id="PS50932"/>
    </source>
</evidence>
<evidence type="ECO:0000256" key="1">
    <source>
        <dbReference type="ARBA" id="ARBA00023015"/>
    </source>
</evidence>
<dbReference type="InterPro" id="IPR010982">
    <property type="entry name" value="Lambda_DNA-bd_dom_sf"/>
</dbReference>
<sequence>MIALSYVKSLFTRPGPMLRKPGMQKSSRITLSDVAKAAGVSPITVSRALRNPAMVSADARARIDRAIARLGYVPNPAARALASGRTDVVGVIIPSVSNNVFTDVIRGIQDGLQGSGLSVQLAMTGYSPLEEERLVRVFLTQQPAGLILTGHEQSPAAQALLRGAGFPVVQLMEVGPEPLDVAIGLSHFDGARDAARHLLDRGYRVPAFLGAQMDPRSQRRLAGFRDAMAGSGRDAPPVVTTPEPSSVSLGCRMFADLIARHPSVDAVLCNNDDLALGVLFEARRRNIDVPGRLGICGFNDLEVMQAAAPSLTSVHTDRYRMGQLAVRQVLDRLKGGGHPRGTSIDIGFELRARESTAGRAG</sequence>
<dbReference type="EMBL" id="PRDS01000004">
    <property type="protein sequence ID" value="PPB80852.1"/>
    <property type="molecule type" value="Genomic_DNA"/>
</dbReference>